<dbReference type="Pfam" id="PF17921">
    <property type="entry name" value="Integrase_H2C2"/>
    <property type="match status" value="1"/>
</dbReference>
<dbReference type="GO" id="GO:0015074">
    <property type="term" value="P:DNA integration"/>
    <property type="evidence" value="ECO:0007669"/>
    <property type="project" value="InterPro"/>
</dbReference>
<proteinExistence type="predicted"/>
<keyword evidence="5" id="KW-1185">Reference proteome</keyword>
<gene>
    <name evidence="4" type="primary">POL</name>
    <name evidence="4" type="ORF">TNCV_1664361</name>
</gene>
<dbReference type="Pfam" id="PF00665">
    <property type="entry name" value="rve"/>
    <property type="match status" value="1"/>
</dbReference>
<feature type="region of interest" description="Disordered" evidence="2">
    <location>
        <begin position="390"/>
        <end position="418"/>
    </location>
</feature>
<dbReference type="InterPro" id="IPR001584">
    <property type="entry name" value="Integrase_cat-core"/>
</dbReference>
<dbReference type="GO" id="GO:0003676">
    <property type="term" value="F:nucleic acid binding"/>
    <property type="evidence" value="ECO:0007669"/>
    <property type="project" value="InterPro"/>
</dbReference>
<dbReference type="PANTHER" id="PTHR37984:SF5">
    <property type="entry name" value="PROTEIN NYNRIN-LIKE"/>
    <property type="match status" value="1"/>
</dbReference>
<comment type="caution">
    <text evidence="4">The sequence shown here is derived from an EMBL/GenBank/DDBJ whole genome shotgun (WGS) entry which is preliminary data.</text>
</comment>
<dbReference type="FunFam" id="1.10.340.70:FF:000001">
    <property type="entry name" value="Retrovirus-related Pol polyprotein from transposon gypsy-like Protein"/>
    <property type="match status" value="1"/>
</dbReference>
<feature type="domain" description="Integrase catalytic" evidence="3">
    <location>
        <begin position="90"/>
        <end position="263"/>
    </location>
</feature>
<name>A0A8X6V0X5_TRICX</name>
<dbReference type="Gene3D" id="3.30.420.10">
    <property type="entry name" value="Ribonuclease H-like superfamily/Ribonuclease H"/>
    <property type="match status" value="1"/>
</dbReference>
<dbReference type="InterPro" id="IPR050951">
    <property type="entry name" value="Retrovirus_Pol_polyprotein"/>
</dbReference>
<dbReference type="Proteomes" id="UP000887159">
    <property type="component" value="Unassembled WGS sequence"/>
</dbReference>
<dbReference type="FunFam" id="3.30.420.10:FF:000032">
    <property type="entry name" value="Retrovirus-related Pol polyprotein from transposon 297-like Protein"/>
    <property type="match status" value="1"/>
</dbReference>
<sequence>MNQGVLFRYAPDSESEEAQIVIPNHEGTLIPKNHHDAPMAGHYGAEGTYTRIAKNYYWTGMRKYITDYVKNCPDCIKYKASNQKPSGLLQTPVPDQRLETLAIDLFGPLPESKDGKRWILIIEDCTTKWIEVFALPNATAKECAITLIEEVLLRYGIPRLLINDNGTQFVSAMMQQICYLLNIHQSLIPVYHPQANPVERKNRDLKPRLAILVQDKHDCWSEKLPFIRFALNTAKCETTGQTAAFLNFGRELRTPSEVVNDIRFVIQNDNFVPEITLCLKKFAKFSTQIREVVEEQQDSRKFYADKKRKAAPTYQPGEHVFVASHPLRKAAQGRIAKLMPRRDGPYVILTQRSPSSYEIASLDNPGEPLGVYHTSALTPCNNEKVKPLIPLRKRGRPLKVPQTPGSSSGRRRDQRGRM</sequence>
<evidence type="ECO:0000259" key="3">
    <source>
        <dbReference type="PROSITE" id="PS50994"/>
    </source>
</evidence>
<evidence type="ECO:0000256" key="1">
    <source>
        <dbReference type="ARBA" id="ARBA00012493"/>
    </source>
</evidence>
<dbReference type="EC" id="2.7.7.49" evidence="1"/>
<evidence type="ECO:0000313" key="4">
    <source>
        <dbReference type="EMBL" id="GFY00397.1"/>
    </source>
</evidence>
<dbReference type="InterPro" id="IPR041588">
    <property type="entry name" value="Integrase_H2C2"/>
</dbReference>
<evidence type="ECO:0000313" key="5">
    <source>
        <dbReference type="Proteomes" id="UP000887159"/>
    </source>
</evidence>
<organism evidence="4 5">
    <name type="scientific">Trichonephila clavipes</name>
    <name type="common">Golden silk orbweaver</name>
    <name type="synonym">Nephila clavipes</name>
    <dbReference type="NCBI Taxonomy" id="2585209"/>
    <lineage>
        <taxon>Eukaryota</taxon>
        <taxon>Metazoa</taxon>
        <taxon>Ecdysozoa</taxon>
        <taxon>Arthropoda</taxon>
        <taxon>Chelicerata</taxon>
        <taxon>Arachnida</taxon>
        <taxon>Araneae</taxon>
        <taxon>Araneomorphae</taxon>
        <taxon>Entelegynae</taxon>
        <taxon>Araneoidea</taxon>
        <taxon>Nephilidae</taxon>
        <taxon>Trichonephila</taxon>
    </lineage>
</organism>
<dbReference type="PROSITE" id="PS50994">
    <property type="entry name" value="INTEGRASE"/>
    <property type="match status" value="1"/>
</dbReference>
<reference evidence="4" key="1">
    <citation type="submission" date="2020-08" db="EMBL/GenBank/DDBJ databases">
        <title>Multicomponent nature underlies the extraordinary mechanical properties of spider dragline silk.</title>
        <authorList>
            <person name="Kono N."/>
            <person name="Nakamura H."/>
            <person name="Mori M."/>
            <person name="Yoshida Y."/>
            <person name="Ohtoshi R."/>
            <person name="Malay A.D."/>
            <person name="Moran D.A.P."/>
            <person name="Tomita M."/>
            <person name="Numata K."/>
            <person name="Arakawa K."/>
        </authorList>
    </citation>
    <scope>NUCLEOTIDE SEQUENCE</scope>
</reference>
<dbReference type="EMBL" id="BMAU01021220">
    <property type="protein sequence ID" value="GFY00397.1"/>
    <property type="molecule type" value="Genomic_DNA"/>
</dbReference>
<dbReference type="SUPFAM" id="SSF53098">
    <property type="entry name" value="Ribonuclease H-like"/>
    <property type="match status" value="1"/>
</dbReference>
<dbReference type="GO" id="GO:0003964">
    <property type="term" value="F:RNA-directed DNA polymerase activity"/>
    <property type="evidence" value="ECO:0007669"/>
    <property type="project" value="UniProtKB-EC"/>
</dbReference>
<protein>
    <recommendedName>
        <fullName evidence="1">RNA-directed DNA polymerase</fullName>
        <ecNumber evidence="1">2.7.7.49</ecNumber>
    </recommendedName>
</protein>
<dbReference type="PANTHER" id="PTHR37984">
    <property type="entry name" value="PROTEIN CBG26694"/>
    <property type="match status" value="1"/>
</dbReference>
<dbReference type="AlphaFoldDB" id="A0A8X6V0X5"/>
<dbReference type="InterPro" id="IPR036397">
    <property type="entry name" value="RNaseH_sf"/>
</dbReference>
<dbReference type="InterPro" id="IPR012337">
    <property type="entry name" value="RNaseH-like_sf"/>
</dbReference>
<dbReference type="Gene3D" id="1.10.340.70">
    <property type="match status" value="1"/>
</dbReference>
<accession>A0A8X6V0X5</accession>
<evidence type="ECO:0000256" key="2">
    <source>
        <dbReference type="SAM" id="MobiDB-lite"/>
    </source>
</evidence>